<dbReference type="PANTHER" id="PTHR45786:SF74">
    <property type="entry name" value="ATP-DEPENDENT DNA HELICASE"/>
    <property type="match status" value="1"/>
</dbReference>
<protein>
    <submittedName>
        <fullName evidence="2">Uncharacterized protein</fullName>
    </submittedName>
</protein>
<evidence type="ECO:0000256" key="1">
    <source>
        <dbReference type="SAM" id="MobiDB-lite"/>
    </source>
</evidence>
<comment type="caution">
    <text evidence="2">The sequence shown here is derived from an EMBL/GenBank/DDBJ whole genome shotgun (WGS) entry which is preliminary data.</text>
</comment>
<name>A0ABQ5EFC9_9ASTR</name>
<feature type="region of interest" description="Disordered" evidence="1">
    <location>
        <begin position="472"/>
        <end position="491"/>
    </location>
</feature>
<dbReference type="Proteomes" id="UP001151760">
    <property type="component" value="Unassembled WGS sequence"/>
</dbReference>
<feature type="compositionally biased region" description="Polar residues" evidence="1">
    <location>
        <begin position="154"/>
        <end position="169"/>
    </location>
</feature>
<feature type="region of interest" description="Disordered" evidence="1">
    <location>
        <begin position="154"/>
        <end position="183"/>
    </location>
</feature>
<evidence type="ECO:0000313" key="3">
    <source>
        <dbReference type="Proteomes" id="UP001151760"/>
    </source>
</evidence>
<feature type="region of interest" description="Disordered" evidence="1">
    <location>
        <begin position="94"/>
        <end position="114"/>
    </location>
</feature>
<feature type="compositionally biased region" description="Polar residues" evidence="1">
    <location>
        <begin position="94"/>
        <end position="108"/>
    </location>
</feature>
<dbReference type="EMBL" id="BQNB010016245">
    <property type="protein sequence ID" value="GJT49522.1"/>
    <property type="molecule type" value="Genomic_DNA"/>
</dbReference>
<reference evidence="2" key="2">
    <citation type="submission" date="2022-01" db="EMBL/GenBank/DDBJ databases">
        <authorList>
            <person name="Yamashiro T."/>
            <person name="Shiraishi A."/>
            <person name="Satake H."/>
            <person name="Nakayama K."/>
        </authorList>
    </citation>
    <scope>NUCLEOTIDE SEQUENCE</scope>
</reference>
<dbReference type="PANTHER" id="PTHR45786">
    <property type="entry name" value="DNA BINDING PROTEIN-LIKE"/>
    <property type="match status" value="1"/>
</dbReference>
<organism evidence="2 3">
    <name type="scientific">Tanacetum coccineum</name>
    <dbReference type="NCBI Taxonomy" id="301880"/>
    <lineage>
        <taxon>Eukaryota</taxon>
        <taxon>Viridiplantae</taxon>
        <taxon>Streptophyta</taxon>
        <taxon>Embryophyta</taxon>
        <taxon>Tracheophyta</taxon>
        <taxon>Spermatophyta</taxon>
        <taxon>Magnoliopsida</taxon>
        <taxon>eudicotyledons</taxon>
        <taxon>Gunneridae</taxon>
        <taxon>Pentapetalae</taxon>
        <taxon>asterids</taxon>
        <taxon>campanulids</taxon>
        <taxon>Asterales</taxon>
        <taxon>Asteraceae</taxon>
        <taxon>Asteroideae</taxon>
        <taxon>Anthemideae</taxon>
        <taxon>Anthemidinae</taxon>
        <taxon>Tanacetum</taxon>
    </lineage>
</organism>
<sequence length="950" mass="108067">MFVVLVRVCLRKDTVYVSQVQNRLQTRTLVRKYTAIGGGACGVGRNLDGREFYANDYGVGQSVSPKRQCVRQSTSVASFDRGLQIPKVPTVGQTVSPTTCVRQPTPASQRCRRPTAIGSQSLSHSMSDAGSNGHSISIGGRYDDAIHVVRSDISSNRSQQPVIPVSSRSAHGLPNVNNRSRARGDRTRRDFVVAGGDLTLQQRTSGLPLGYKHIGSCAHSCQHCVTLFWYEERVKNTVRGARPRYNRCCRGGRVALRTYQIYPEYIKMLLEDRHFLENIRAYNQMFRMTSLGAHIDESINNGRGPYVFKIYDQLYHWIGSLCPAEGQPPRVLRRDVVEGLIDLLDTHNALVQLFRTEREKFKDTHIPNFKVRLYNVVGAREYELPRRDMLGAIVYETGSETDMDYDIVLEERSRQPLRIWYDEDVLDLRSVETKFPAIVFNDNLTSNETPSCEPTVSSFNDEIDFRISFDESDDEDYTTDSENYNEKVNKPLFPSPEPTASCIDDLDFFKDFENEFSAIVYNDALTSISMNLILKMKHRCNDDNKIDMIQSSRGNENTQGSNELLEESHDKINKVFIIKSFVTELNVNIVAWNYFVNEMLFNLIKNLYVPFGILFDPIRHMAFPPRNQRYQYLRYEGLQYTDDDIADFEARLTRIYRREVHKVHVFDFGGLLDLMAEGLSTRMLMEHKDAQGQSVFTCRAWRQLFDIRGPLVHELILEFFSTFKFGEAVTDLDTARALQFQLGGTVGFGAYGAESARQILDKGDLRDYWIRISYAGDFLHIAPSYTTIQDPILRLCHRLIACSIAGRSQAPKMVIVNDLFYLRGVDVGSVNVRYLLARYLRLFVAGRKSGAHISGGQFVARLAEHFGLLTTEILQGLTVIAPEISIIDMAELTDLAPVQAPPPPPPPAATRTMPQRMARLKEDVHENHRALTEQREVINAMARDFSRCST</sequence>
<accession>A0ABQ5EFC9</accession>
<proteinExistence type="predicted"/>
<evidence type="ECO:0000313" key="2">
    <source>
        <dbReference type="EMBL" id="GJT49522.1"/>
    </source>
</evidence>
<keyword evidence="3" id="KW-1185">Reference proteome</keyword>
<gene>
    <name evidence="2" type="ORF">Tco_0975679</name>
</gene>
<reference evidence="2" key="1">
    <citation type="journal article" date="2022" name="Int. J. Mol. Sci.">
        <title>Draft Genome of Tanacetum Coccineum: Genomic Comparison of Closely Related Tanacetum-Family Plants.</title>
        <authorList>
            <person name="Yamashiro T."/>
            <person name="Shiraishi A."/>
            <person name="Nakayama K."/>
            <person name="Satake H."/>
        </authorList>
    </citation>
    <scope>NUCLEOTIDE SEQUENCE</scope>
</reference>